<dbReference type="SMART" id="SM00013">
    <property type="entry name" value="LRRNT"/>
    <property type="match status" value="1"/>
</dbReference>
<evidence type="ECO:0000256" key="5">
    <source>
        <dbReference type="ARBA" id="ARBA00022692"/>
    </source>
</evidence>
<evidence type="ECO:0000256" key="9">
    <source>
        <dbReference type="ARBA" id="ARBA00023065"/>
    </source>
</evidence>
<dbReference type="PANTHER" id="PTHR24369:SF211">
    <property type="entry name" value="LEUCINE-RICH REPEAT-CONTAINING PROTEIN 15-LIKE"/>
    <property type="match status" value="1"/>
</dbReference>
<keyword evidence="5 14" id="KW-0812">Transmembrane</keyword>
<dbReference type="PANTHER" id="PTHR24369">
    <property type="entry name" value="ANTIGEN BSP, PUTATIVE-RELATED"/>
    <property type="match status" value="1"/>
</dbReference>
<gene>
    <name evidence="18" type="primary">LRRC26</name>
</gene>
<dbReference type="Pfam" id="PF13855">
    <property type="entry name" value="LRR_8"/>
    <property type="match status" value="2"/>
</dbReference>
<dbReference type="SMART" id="SM00082">
    <property type="entry name" value="LRRCT"/>
    <property type="match status" value="1"/>
</dbReference>
<dbReference type="SMART" id="SM00369">
    <property type="entry name" value="LRR_TYP"/>
    <property type="match status" value="4"/>
</dbReference>
<evidence type="ECO:0000259" key="16">
    <source>
        <dbReference type="SMART" id="SM00013"/>
    </source>
</evidence>
<evidence type="ECO:0000256" key="15">
    <source>
        <dbReference type="SAM" id="SignalP"/>
    </source>
</evidence>
<evidence type="ECO:0000256" key="6">
    <source>
        <dbReference type="ARBA" id="ARBA00022729"/>
    </source>
</evidence>
<feature type="domain" description="LRRNT" evidence="16">
    <location>
        <begin position="23"/>
        <end position="55"/>
    </location>
</feature>
<reference evidence="18" key="2">
    <citation type="submission" date="2025-08" db="UniProtKB">
        <authorList>
            <consortium name="Ensembl"/>
        </authorList>
    </citation>
    <scope>IDENTIFICATION</scope>
</reference>
<feature type="compositionally biased region" description="Polar residues" evidence="13">
    <location>
        <begin position="274"/>
        <end position="289"/>
    </location>
</feature>
<name>A0A8C4WCT8_9SAUR</name>
<evidence type="ECO:0000256" key="12">
    <source>
        <dbReference type="ARBA" id="ARBA00023303"/>
    </source>
</evidence>
<dbReference type="SUPFAM" id="SSF52058">
    <property type="entry name" value="L domain-like"/>
    <property type="match status" value="1"/>
</dbReference>
<feature type="domain" description="LRRCT" evidence="17">
    <location>
        <begin position="181"/>
        <end position="234"/>
    </location>
</feature>
<comment type="subcellular location">
    <subcellularLocation>
        <location evidence="1">Cell membrane</location>
        <topology evidence="1">Single-pass membrane protein</topology>
    </subcellularLocation>
</comment>
<evidence type="ECO:0000313" key="19">
    <source>
        <dbReference type="Proteomes" id="UP000694390"/>
    </source>
</evidence>
<dbReference type="InterPro" id="IPR032675">
    <property type="entry name" value="LRR_dom_sf"/>
</dbReference>
<feature type="chain" id="PRO_5034556388" description="Leucine-rich repeat-containing protein 26" evidence="15">
    <location>
        <begin position="24"/>
        <end position="309"/>
    </location>
</feature>
<evidence type="ECO:0000256" key="14">
    <source>
        <dbReference type="SAM" id="Phobius"/>
    </source>
</evidence>
<dbReference type="InterPro" id="IPR000483">
    <property type="entry name" value="Cys-rich_flank_reg_C"/>
</dbReference>
<keyword evidence="6 15" id="KW-0732">Signal</keyword>
<keyword evidence="8 14" id="KW-1133">Transmembrane helix</keyword>
<feature type="region of interest" description="Disordered" evidence="13">
    <location>
        <begin position="274"/>
        <end position="309"/>
    </location>
</feature>
<evidence type="ECO:0000256" key="3">
    <source>
        <dbReference type="ARBA" id="ARBA00022475"/>
    </source>
</evidence>
<evidence type="ECO:0000259" key="17">
    <source>
        <dbReference type="SMART" id="SM00082"/>
    </source>
</evidence>
<keyword evidence="7" id="KW-0677">Repeat</keyword>
<keyword evidence="2" id="KW-0813">Transport</keyword>
<organism evidence="18 19">
    <name type="scientific">Gopherus evgoodei</name>
    <name type="common">Goodes thornscrub tortoise</name>
    <dbReference type="NCBI Taxonomy" id="1825980"/>
    <lineage>
        <taxon>Eukaryota</taxon>
        <taxon>Metazoa</taxon>
        <taxon>Chordata</taxon>
        <taxon>Craniata</taxon>
        <taxon>Vertebrata</taxon>
        <taxon>Euteleostomi</taxon>
        <taxon>Archelosauria</taxon>
        <taxon>Testudinata</taxon>
        <taxon>Testudines</taxon>
        <taxon>Cryptodira</taxon>
        <taxon>Durocryptodira</taxon>
        <taxon>Testudinoidea</taxon>
        <taxon>Testudinidae</taxon>
        <taxon>Gopherus</taxon>
    </lineage>
</organism>
<keyword evidence="11" id="KW-1015">Disulfide bond</keyword>
<dbReference type="InterPro" id="IPR001611">
    <property type="entry name" value="Leu-rich_rpt"/>
</dbReference>
<evidence type="ECO:0008006" key="20">
    <source>
        <dbReference type="Google" id="ProtNLM"/>
    </source>
</evidence>
<evidence type="ECO:0000256" key="1">
    <source>
        <dbReference type="ARBA" id="ARBA00004162"/>
    </source>
</evidence>
<evidence type="ECO:0000256" key="10">
    <source>
        <dbReference type="ARBA" id="ARBA00023136"/>
    </source>
</evidence>
<reference evidence="18" key="1">
    <citation type="submission" date="2019-06" db="EMBL/GenBank/DDBJ databases">
        <title>G10K-VGP Goodes thornscrub tortoise genome, primary haplotype.</title>
        <authorList>
            <person name="Murphy B."/>
            <person name="Edwards T."/>
            <person name="Rhie A."/>
            <person name="Koren S."/>
            <person name="Phillippy A."/>
            <person name="Fedrigo O."/>
            <person name="Haase B."/>
            <person name="Mountcastle J."/>
            <person name="Lewin H."/>
            <person name="Damas J."/>
            <person name="Howe K."/>
            <person name="Formenti G."/>
            <person name="Myers G."/>
            <person name="Durbin R."/>
            <person name="Jarvis E.D."/>
        </authorList>
    </citation>
    <scope>NUCLEOTIDE SEQUENCE [LARGE SCALE GENOMIC DNA]</scope>
</reference>
<dbReference type="InterPro" id="IPR000372">
    <property type="entry name" value="LRRNT"/>
</dbReference>
<evidence type="ECO:0000256" key="7">
    <source>
        <dbReference type="ARBA" id="ARBA00022737"/>
    </source>
</evidence>
<accession>A0A8C4WCT8</accession>
<evidence type="ECO:0000256" key="2">
    <source>
        <dbReference type="ARBA" id="ARBA00022448"/>
    </source>
</evidence>
<proteinExistence type="predicted"/>
<dbReference type="GO" id="GO:0071805">
    <property type="term" value="P:potassium ion transmembrane transport"/>
    <property type="evidence" value="ECO:0007669"/>
    <property type="project" value="UniProtKB-ARBA"/>
</dbReference>
<protein>
    <recommendedName>
        <fullName evidence="20">Leucine-rich repeat-containing protein 26</fullName>
    </recommendedName>
</protein>
<evidence type="ECO:0000256" key="8">
    <source>
        <dbReference type="ARBA" id="ARBA00022989"/>
    </source>
</evidence>
<keyword evidence="4" id="KW-0433">Leucine-rich repeat</keyword>
<feature type="signal peptide" evidence="15">
    <location>
        <begin position="1"/>
        <end position="23"/>
    </location>
</feature>
<dbReference type="GO" id="GO:0005886">
    <property type="term" value="C:plasma membrane"/>
    <property type="evidence" value="ECO:0007669"/>
    <property type="project" value="UniProtKB-SubCell"/>
</dbReference>
<reference evidence="18" key="3">
    <citation type="submission" date="2025-09" db="UniProtKB">
        <authorList>
            <consortium name="Ensembl"/>
        </authorList>
    </citation>
    <scope>IDENTIFICATION</scope>
</reference>
<evidence type="ECO:0000256" key="13">
    <source>
        <dbReference type="SAM" id="MobiDB-lite"/>
    </source>
</evidence>
<evidence type="ECO:0000256" key="11">
    <source>
        <dbReference type="ARBA" id="ARBA00023157"/>
    </source>
</evidence>
<dbReference type="FunFam" id="3.80.10.10:FF:000015">
    <property type="entry name" value="Leucine rich repeat containing 38"/>
    <property type="match status" value="1"/>
</dbReference>
<sequence>MAGWSSLATLLAFLLLCPLPSPGCPAICRCSSGEVDCSYRALRVVPENLPTNASAVWLGYNHIAVLKAHTFRSLHTLQNLSLRSNVLVSIHSQALAGLEALQELDLSNNYLTVLTAETFLPLSGLVTLNVEANKLGQLPLEVLKALPCLQELFLHSNALRSLHASVFLNLPALHSLTLQGNPWACTCEIQPLFLWIMGNRDKIQEENLILCRFPEHLNQYPLLAIGNESFSHCQESLLHPRDYVFFLLIGPASFLASILICLLLGSLADWAENPSSSSTPAPDQQQMGTTPPWPGSCQHLRGERPLSAS</sequence>
<keyword evidence="3" id="KW-1003">Cell membrane</keyword>
<evidence type="ECO:0000256" key="4">
    <source>
        <dbReference type="ARBA" id="ARBA00022614"/>
    </source>
</evidence>
<dbReference type="GeneTree" id="ENSGT00940000162780"/>
<dbReference type="OrthoDB" id="676979at2759"/>
<feature type="transmembrane region" description="Helical" evidence="14">
    <location>
        <begin position="243"/>
        <end position="268"/>
    </location>
</feature>
<keyword evidence="12" id="KW-0407">Ion channel</keyword>
<keyword evidence="9" id="KW-0406">Ion transport</keyword>
<keyword evidence="10 14" id="KW-0472">Membrane</keyword>
<dbReference type="InterPro" id="IPR003591">
    <property type="entry name" value="Leu-rich_rpt_typical-subtyp"/>
</dbReference>
<dbReference type="PROSITE" id="PS51450">
    <property type="entry name" value="LRR"/>
    <property type="match status" value="1"/>
</dbReference>
<dbReference type="Ensembl" id="ENSGEVT00005015964.1">
    <property type="protein sequence ID" value="ENSGEVP00005015192.1"/>
    <property type="gene ID" value="ENSGEVG00005010812.1"/>
</dbReference>
<evidence type="ECO:0000313" key="18">
    <source>
        <dbReference type="Ensembl" id="ENSGEVP00005015192.1"/>
    </source>
</evidence>
<keyword evidence="19" id="KW-1185">Reference proteome</keyword>
<dbReference type="Proteomes" id="UP000694390">
    <property type="component" value="Chromosome 16"/>
</dbReference>
<feature type="compositionally biased region" description="Basic and acidic residues" evidence="13">
    <location>
        <begin position="300"/>
        <end position="309"/>
    </location>
</feature>
<dbReference type="Gene3D" id="3.80.10.10">
    <property type="entry name" value="Ribonuclease Inhibitor"/>
    <property type="match status" value="2"/>
</dbReference>
<dbReference type="AlphaFoldDB" id="A0A8C4WCT8"/>
<dbReference type="InterPro" id="IPR050541">
    <property type="entry name" value="LRR_TM_domain-containing"/>
</dbReference>